<dbReference type="PANTHER" id="PTHR37291">
    <property type="entry name" value="5-METHYLCYTOSINE-SPECIFIC RESTRICTION ENZYME B"/>
    <property type="match status" value="1"/>
</dbReference>
<dbReference type="PANTHER" id="PTHR37291:SF1">
    <property type="entry name" value="TYPE IV METHYL-DIRECTED RESTRICTION ENZYME ECOKMCRB SUBUNIT"/>
    <property type="match status" value="1"/>
</dbReference>
<evidence type="ECO:0000313" key="2">
    <source>
        <dbReference type="Proteomes" id="UP001211005"/>
    </source>
</evidence>
<evidence type="ECO:0000313" key="1">
    <source>
        <dbReference type="EMBL" id="WBA44050.1"/>
    </source>
</evidence>
<geneLocation type="plasmid" evidence="1 2">
    <name>unnamed1</name>
</geneLocation>
<dbReference type="InterPro" id="IPR052934">
    <property type="entry name" value="Methyl-DNA_Rec/Restrict_Enz"/>
</dbReference>
<keyword evidence="1" id="KW-0614">Plasmid</keyword>
<name>A0ABY7LXQ3_9BACT</name>
<dbReference type="Proteomes" id="UP001211005">
    <property type="component" value="Plasmid unnamed1"/>
</dbReference>
<protein>
    <recommendedName>
        <fullName evidence="3">Restriction endonuclease</fullName>
    </recommendedName>
</protein>
<reference evidence="1 2" key="1">
    <citation type="submission" date="2022-12" db="EMBL/GenBank/DDBJ databases">
        <title>Hymenobacter canadensis sp. nov. isolated from lake water of the Cambridge Bay, Canada.</title>
        <authorList>
            <person name="Kim W.H."/>
            <person name="Lee Y.M."/>
        </authorList>
    </citation>
    <scope>NUCLEOTIDE SEQUENCE [LARGE SCALE GENOMIC DNA]</scope>
    <source>
        <strain evidence="1 2">PAMC 29467</strain>
        <plasmid evidence="1 2">unnamed1</plasmid>
    </source>
</reference>
<proteinExistence type="predicted"/>
<organism evidence="1 2">
    <name type="scientific">Hymenobacter canadensis</name>
    <dbReference type="NCBI Taxonomy" id="2999067"/>
    <lineage>
        <taxon>Bacteria</taxon>
        <taxon>Pseudomonadati</taxon>
        <taxon>Bacteroidota</taxon>
        <taxon>Cytophagia</taxon>
        <taxon>Cytophagales</taxon>
        <taxon>Hymenobacteraceae</taxon>
        <taxon>Hymenobacter</taxon>
    </lineage>
</organism>
<evidence type="ECO:0008006" key="3">
    <source>
        <dbReference type="Google" id="ProtNLM"/>
    </source>
</evidence>
<accession>A0ABY7LXQ3</accession>
<dbReference type="Gene3D" id="3.40.50.300">
    <property type="entry name" value="P-loop containing nucleotide triphosphate hydrolases"/>
    <property type="match status" value="1"/>
</dbReference>
<sequence>MPQYQPIQKILFGSPGTGKSHQIDNSIIPIELGIDDKSNVIKTVFHPEYTYGDFMGKLMPMTDAHGKVEYIFYSGHFLKALGKAYKNIINANINYEKERADVLRRYKTSINKTHQNDFTDDEKTEIQTLYDAILKTPDNVVLTIDEINRGNSASIFGTVFQLLDRSSEGWSSYDVMLSDLEKIALFREIDLSDEYDKTNRGMLYYYGGKSISEFEYNKYINWIYETLEEFHKVDLKKGKIKLPPNLSLIATMNTSDNSIYFMDSAFKRRWDWEFVEIEDEMQRESMNECFLQLYGENVALWCDFVDKLNSFIKRNYKVVRKIEDKQIGYRFINTSVVTEVEVKNKLMFFVWDSVFSNNKKPLAELLGLQEQELVTFGQFTQRTQVTRFVKAIIEI</sequence>
<keyword evidence="2" id="KW-1185">Reference proteome</keyword>
<dbReference type="SUPFAM" id="SSF52540">
    <property type="entry name" value="P-loop containing nucleoside triphosphate hydrolases"/>
    <property type="match status" value="1"/>
</dbReference>
<gene>
    <name evidence="1" type="ORF">O3303_21040</name>
</gene>
<dbReference type="InterPro" id="IPR027417">
    <property type="entry name" value="P-loop_NTPase"/>
</dbReference>
<dbReference type="EMBL" id="CP114768">
    <property type="protein sequence ID" value="WBA44050.1"/>
    <property type="molecule type" value="Genomic_DNA"/>
</dbReference>